<dbReference type="EMBL" id="AWUE01005611">
    <property type="protein sequence ID" value="OMP12922.1"/>
    <property type="molecule type" value="Genomic_DNA"/>
</dbReference>
<reference evidence="2" key="1">
    <citation type="submission" date="2013-09" db="EMBL/GenBank/DDBJ databases">
        <title>Corchorus olitorius genome sequencing.</title>
        <authorList>
            <person name="Alam M."/>
            <person name="Haque M.S."/>
            <person name="Islam M.S."/>
            <person name="Emdad E.M."/>
            <person name="Islam M.M."/>
            <person name="Ahmed B."/>
            <person name="Halim A."/>
            <person name="Hossen Q.M.M."/>
            <person name="Hossain M.Z."/>
            <person name="Ahmed R."/>
            <person name="Khan M.M."/>
            <person name="Islam R."/>
            <person name="Rashid M.M."/>
            <person name="Khan S.A."/>
            <person name="Rahman M.S."/>
            <person name="Alam M."/>
            <person name="Yahiya A.S."/>
            <person name="Khan M.S."/>
            <person name="Azam M.S."/>
            <person name="Haque T."/>
            <person name="Lashkar M.Z.H."/>
            <person name="Akhand A.I."/>
            <person name="Morshed G."/>
            <person name="Roy S."/>
            <person name="Uddin K.S."/>
            <person name="Rabeya T."/>
            <person name="Hossain A.S."/>
            <person name="Chowdhury A."/>
            <person name="Snigdha A.R."/>
            <person name="Mortoza M.S."/>
            <person name="Matin S.A."/>
            <person name="Hoque S.M.E."/>
            <person name="Islam M.K."/>
            <person name="Roy D.K."/>
            <person name="Haider R."/>
            <person name="Moosa M.M."/>
            <person name="Elias S.M."/>
            <person name="Hasan A.M."/>
            <person name="Jahan S."/>
            <person name="Shafiuddin M."/>
            <person name="Mahmood N."/>
            <person name="Shommy N.S."/>
        </authorList>
    </citation>
    <scope>NUCLEOTIDE SEQUENCE [LARGE SCALE GENOMIC DNA]</scope>
    <source>
        <strain evidence="2">cv. O-4</strain>
    </source>
</reference>
<gene>
    <name evidence="1" type="ORF">COLO4_02572</name>
</gene>
<dbReference type="AlphaFoldDB" id="A0A1R3L0P5"/>
<accession>A0A1R3L0P5</accession>
<evidence type="ECO:0000313" key="1">
    <source>
        <dbReference type="EMBL" id="OMP12922.1"/>
    </source>
</evidence>
<dbReference type="Proteomes" id="UP000187203">
    <property type="component" value="Unassembled WGS sequence"/>
</dbReference>
<evidence type="ECO:0000313" key="2">
    <source>
        <dbReference type="Proteomes" id="UP000187203"/>
    </source>
</evidence>
<protein>
    <submittedName>
        <fullName evidence="1">Uncharacterized protein</fullName>
    </submittedName>
</protein>
<comment type="caution">
    <text evidence="1">The sequence shown here is derived from an EMBL/GenBank/DDBJ whole genome shotgun (WGS) entry which is preliminary data.</text>
</comment>
<keyword evidence="2" id="KW-1185">Reference proteome</keyword>
<feature type="non-terminal residue" evidence="1">
    <location>
        <position position="62"/>
    </location>
</feature>
<organism evidence="1 2">
    <name type="scientific">Corchorus olitorius</name>
    <dbReference type="NCBI Taxonomy" id="93759"/>
    <lineage>
        <taxon>Eukaryota</taxon>
        <taxon>Viridiplantae</taxon>
        <taxon>Streptophyta</taxon>
        <taxon>Embryophyta</taxon>
        <taxon>Tracheophyta</taxon>
        <taxon>Spermatophyta</taxon>
        <taxon>Magnoliopsida</taxon>
        <taxon>eudicotyledons</taxon>
        <taxon>Gunneridae</taxon>
        <taxon>Pentapetalae</taxon>
        <taxon>rosids</taxon>
        <taxon>malvids</taxon>
        <taxon>Malvales</taxon>
        <taxon>Malvaceae</taxon>
        <taxon>Grewioideae</taxon>
        <taxon>Apeibeae</taxon>
        <taxon>Corchorus</taxon>
    </lineage>
</organism>
<name>A0A1R3L0P5_9ROSI</name>
<feature type="non-terminal residue" evidence="1">
    <location>
        <position position="1"/>
    </location>
</feature>
<proteinExistence type="predicted"/>
<sequence>LSESDKAIGSFSVTANGMTSNYKLPASTNSFKTVSNAYFNAKGISVSKDQEFSVDYEGMNIK</sequence>